<dbReference type="PRINTS" id="PR00297">
    <property type="entry name" value="CHAPERONIN10"/>
</dbReference>
<comment type="caution">
    <text evidence="4">The sequence shown here is derived from an EMBL/GenBank/DDBJ whole genome shotgun (WGS) entry which is preliminary data.</text>
</comment>
<dbReference type="EMBL" id="JADING010000018">
    <property type="protein sequence ID" value="MBO8413997.1"/>
    <property type="molecule type" value="Genomic_DNA"/>
</dbReference>
<dbReference type="GO" id="GO:0005524">
    <property type="term" value="F:ATP binding"/>
    <property type="evidence" value="ECO:0007669"/>
    <property type="project" value="InterPro"/>
</dbReference>
<gene>
    <name evidence="4" type="ORF">IAC78_00735</name>
</gene>
<dbReference type="InterPro" id="IPR011032">
    <property type="entry name" value="GroES-like_sf"/>
</dbReference>
<evidence type="ECO:0000313" key="4">
    <source>
        <dbReference type="EMBL" id="MBO8413997.1"/>
    </source>
</evidence>
<evidence type="ECO:0000256" key="2">
    <source>
        <dbReference type="ARBA" id="ARBA00023186"/>
    </source>
</evidence>
<comment type="similarity">
    <text evidence="1 3">Belongs to the GroES chaperonin family.</text>
</comment>
<reference evidence="4" key="1">
    <citation type="submission" date="2020-10" db="EMBL/GenBank/DDBJ databases">
        <authorList>
            <person name="Gilroy R."/>
        </authorList>
    </citation>
    <scope>NUCLEOTIDE SEQUENCE</scope>
    <source>
        <strain evidence="4">1748</strain>
    </source>
</reference>
<dbReference type="Gene3D" id="2.30.33.40">
    <property type="entry name" value="GroES chaperonin"/>
    <property type="match status" value="1"/>
</dbReference>
<dbReference type="AlphaFoldDB" id="A0A9D9D8Y1"/>
<dbReference type="Proteomes" id="UP000823629">
    <property type="component" value="Unassembled WGS sequence"/>
</dbReference>
<sequence>MIKPLHNYVLLEAKKDEKMVGSIVVTSEVEKKNIATVVAIGPGYTNEHGELIKPSSEIKVGDRVLYKEYSTTEYKEGDKKYFLLKDSDIIAVIE</sequence>
<evidence type="ECO:0000256" key="1">
    <source>
        <dbReference type="ARBA" id="ARBA00006975"/>
    </source>
</evidence>
<protein>
    <recommendedName>
        <fullName evidence="3">10 kDa chaperonin</fullName>
    </recommendedName>
</protein>
<dbReference type="FunFam" id="2.30.33.40:FF:000001">
    <property type="entry name" value="10 kDa chaperonin"/>
    <property type="match status" value="1"/>
</dbReference>
<dbReference type="InterPro" id="IPR037124">
    <property type="entry name" value="Chaperonin_GroES_sf"/>
</dbReference>
<dbReference type="InterPro" id="IPR020818">
    <property type="entry name" value="Chaperonin_GroES"/>
</dbReference>
<dbReference type="GO" id="GO:0044183">
    <property type="term" value="F:protein folding chaperone"/>
    <property type="evidence" value="ECO:0007669"/>
    <property type="project" value="InterPro"/>
</dbReference>
<accession>A0A9D9D8Y1</accession>
<dbReference type="PANTHER" id="PTHR10772">
    <property type="entry name" value="10 KDA HEAT SHOCK PROTEIN"/>
    <property type="match status" value="1"/>
</dbReference>
<dbReference type="SUPFAM" id="SSF50129">
    <property type="entry name" value="GroES-like"/>
    <property type="match status" value="1"/>
</dbReference>
<comment type="subunit">
    <text evidence="3">Heptamer of 7 subunits arranged in a ring.</text>
</comment>
<dbReference type="GO" id="GO:0046872">
    <property type="term" value="F:metal ion binding"/>
    <property type="evidence" value="ECO:0007669"/>
    <property type="project" value="TreeGrafter"/>
</dbReference>
<dbReference type="PANTHER" id="PTHR10772:SF63">
    <property type="entry name" value="20 KDA CHAPERONIN, CHLOROPLASTIC"/>
    <property type="match status" value="1"/>
</dbReference>
<dbReference type="GO" id="GO:0051082">
    <property type="term" value="F:unfolded protein binding"/>
    <property type="evidence" value="ECO:0007669"/>
    <property type="project" value="TreeGrafter"/>
</dbReference>
<dbReference type="CDD" id="cd00320">
    <property type="entry name" value="cpn10"/>
    <property type="match status" value="1"/>
</dbReference>
<name>A0A9D9D8Y1_9BACL</name>
<evidence type="ECO:0000313" key="5">
    <source>
        <dbReference type="Proteomes" id="UP000823629"/>
    </source>
</evidence>
<reference evidence="4" key="2">
    <citation type="journal article" date="2021" name="PeerJ">
        <title>Extensive microbial diversity within the chicken gut microbiome revealed by metagenomics and culture.</title>
        <authorList>
            <person name="Gilroy R."/>
            <person name="Ravi A."/>
            <person name="Getino M."/>
            <person name="Pursley I."/>
            <person name="Horton D.L."/>
            <person name="Alikhan N.F."/>
            <person name="Baker D."/>
            <person name="Gharbi K."/>
            <person name="Hall N."/>
            <person name="Watson M."/>
            <person name="Adriaenssens E.M."/>
            <person name="Foster-Nyarko E."/>
            <person name="Jarju S."/>
            <person name="Secka A."/>
            <person name="Antonio M."/>
            <person name="Oren A."/>
            <person name="Chaudhuri R.R."/>
            <person name="La Ragione R."/>
            <person name="Hildebrand F."/>
            <person name="Pallen M.J."/>
        </authorList>
    </citation>
    <scope>NUCLEOTIDE SEQUENCE</scope>
    <source>
        <strain evidence="4">1748</strain>
    </source>
</reference>
<dbReference type="SMART" id="SM00883">
    <property type="entry name" value="Cpn10"/>
    <property type="match status" value="1"/>
</dbReference>
<proteinExistence type="inferred from homology"/>
<organism evidence="4 5">
    <name type="scientific">Candidatus Scatoplasma merdavium</name>
    <dbReference type="NCBI Taxonomy" id="2840932"/>
    <lineage>
        <taxon>Bacteria</taxon>
        <taxon>Bacillati</taxon>
        <taxon>Bacillota</taxon>
        <taxon>Bacilli</taxon>
        <taxon>Bacillales</taxon>
        <taxon>Candidatus Scatoplasma</taxon>
    </lineage>
</organism>
<evidence type="ECO:0000256" key="3">
    <source>
        <dbReference type="RuleBase" id="RU000535"/>
    </source>
</evidence>
<dbReference type="GO" id="GO:0051087">
    <property type="term" value="F:protein-folding chaperone binding"/>
    <property type="evidence" value="ECO:0007669"/>
    <property type="project" value="TreeGrafter"/>
</dbReference>
<comment type="function">
    <text evidence="3">Together with the chaperonin GroEL, plays an essential role in assisting protein folding. The GroEL-GroES system forms a nano-cage that allows encapsulation of the non-native substrate proteins and provides a physical environment optimized to promote and accelerate protein folding. GroES binds to the apical surface of the GroEL ring, thereby capping the opening of the GroEL channel.</text>
</comment>
<keyword evidence="2 3" id="KW-0143">Chaperone</keyword>
<dbReference type="Pfam" id="PF00166">
    <property type="entry name" value="Cpn10"/>
    <property type="match status" value="1"/>
</dbReference>